<dbReference type="InterPro" id="IPR032675">
    <property type="entry name" value="LRR_dom_sf"/>
</dbReference>
<evidence type="ECO:0000256" key="8">
    <source>
        <dbReference type="ARBA" id="ARBA00049982"/>
    </source>
</evidence>
<dbReference type="AlphaFoldDB" id="A0AAV7JAY2"/>
<feature type="region of interest" description="Disordered" evidence="9">
    <location>
        <begin position="236"/>
        <end position="261"/>
    </location>
</feature>
<comment type="caution">
    <text evidence="11">The sequence shown here is derived from an EMBL/GenBank/DDBJ whole genome shotgun (WGS) entry which is preliminary data.</text>
</comment>
<feature type="compositionally biased region" description="Basic and acidic residues" evidence="9">
    <location>
        <begin position="190"/>
        <end position="200"/>
    </location>
</feature>
<accession>A0AAV7JAY2</accession>
<evidence type="ECO:0000256" key="6">
    <source>
        <dbReference type="ARBA" id="ARBA00023069"/>
    </source>
</evidence>
<evidence type="ECO:0000313" key="11">
    <source>
        <dbReference type="EMBL" id="KAI6645851.1"/>
    </source>
</evidence>
<evidence type="ECO:0000259" key="10">
    <source>
        <dbReference type="Pfam" id="PF23602"/>
    </source>
</evidence>
<comment type="similarity">
    <text evidence="8">Belongs to the tilB family.</text>
</comment>
<dbReference type="Gene3D" id="3.80.10.10">
    <property type="entry name" value="Ribonuclease Inhibitor"/>
    <property type="match status" value="1"/>
</dbReference>
<evidence type="ECO:0000256" key="9">
    <source>
        <dbReference type="SAM" id="MobiDB-lite"/>
    </source>
</evidence>
<dbReference type="InterPro" id="IPR001611">
    <property type="entry name" value="Leu-rich_rpt"/>
</dbReference>
<keyword evidence="3" id="KW-0963">Cytoplasm</keyword>
<keyword evidence="5" id="KW-0677">Repeat</keyword>
<evidence type="ECO:0000256" key="1">
    <source>
        <dbReference type="ARBA" id="ARBA00004138"/>
    </source>
</evidence>
<evidence type="ECO:0000256" key="5">
    <source>
        <dbReference type="ARBA" id="ARBA00022737"/>
    </source>
</evidence>
<evidence type="ECO:0000256" key="3">
    <source>
        <dbReference type="ARBA" id="ARBA00022490"/>
    </source>
</evidence>
<name>A0AAV7JAY2_9METZ</name>
<dbReference type="Proteomes" id="UP001165289">
    <property type="component" value="Unassembled WGS sequence"/>
</dbReference>
<dbReference type="PANTHER" id="PTHR18849:SF0">
    <property type="entry name" value="CILIA- AND FLAGELLA-ASSOCIATED PROTEIN 410-RELATED"/>
    <property type="match status" value="1"/>
</dbReference>
<dbReference type="InterPro" id="IPR056496">
    <property type="entry name" value="CS_DNAAF11_C"/>
</dbReference>
<dbReference type="Pfam" id="PF14580">
    <property type="entry name" value="LRR_9"/>
    <property type="match status" value="1"/>
</dbReference>
<dbReference type="Pfam" id="PF23602">
    <property type="entry name" value="CS_DNAAF11_C"/>
    <property type="match status" value="1"/>
</dbReference>
<evidence type="ECO:0000256" key="7">
    <source>
        <dbReference type="ARBA" id="ARBA00023273"/>
    </source>
</evidence>
<protein>
    <submittedName>
        <fullName evidence="11">Protein tilB-like</fullName>
    </submittedName>
</protein>
<evidence type="ECO:0000313" key="12">
    <source>
        <dbReference type="Proteomes" id="UP001165289"/>
    </source>
</evidence>
<comment type="subcellular location">
    <subcellularLocation>
        <location evidence="1">Cell projection</location>
        <location evidence="1">Cilium</location>
    </subcellularLocation>
    <subcellularLocation>
        <location evidence="2">Cytoplasm</location>
    </subcellularLocation>
</comment>
<keyword evidence="7" id="KW-0966">Cell projection</keyword>
<dbReference type="GO" id="GO:0005929">
    <property type="term" value="C:cilium"/>
    <property type="evidence" value="ECO:0007669"/>
    <property type="project" value="UniProtKB-SubCell"/>
</dbReference>
<dbReference type="PROSITE" id="PS51450">
    <property type="entry name" value="LRR"/>
    <property type="match status" value="2"/>
</dbReference>
<dbReference type="FunFam" id="3.80.10.10:FF:000052">
    <property type="entry name" value="Leucine rich repeat containing 6"/>
    <property type="match status" value="1"/>
</dbReference>
<keyword evidence="6" id="KW-0969">Cilium</keyword>
<dbReference type="GO" id="GO:0005737">
    <property type="term" value="C:cytoplasm"/>
    <property type="evidence" value="ECO:0007669"/>
    <property type="project" value="UniProtKB-SubCell"/>
</dbReference>
<dbReference type="SUPFAM" id="SSF52058">
    <property type="entry name" value="L domain-like"/>
    <property type="match status" value="1"/>
</dbReference>
<feature type="domain" description="Dynein axonemal assembly factor 11-like CS" evidence="10">
    <location>
        <begin position="227"/>
        <end position="350"/>
    </location>
</feature>
<dbReference type="PANTHER" id="PTHR18849">
    <property type="entry name" value="LEUCINE RICH REPEAT PROTEIN"/>
    <property type="match status" value="1"/>
</dbReference>
<feature type="region of interest" description="Disordered" evidence="9">
    <location>
        <begin position="177"/>
        <end position="221"/>
    </location>
</feature>
<organism evidence="11 12">
    <name type="scientific">Oopsacas minuta</name>
    <dbReference type="NCBI Taxonomy" id="111878"/>
    <lineage>
        <taxon>Eukaryota</taxon>
        <taxon>Metazoa</taxon>
        <taxon>Porifera</taxon>
        <taxon>Hexactinellida</taxon>
        <taxon>Hexasterophora</taxon>
        <taxon>Lyssacinosida</taxon>
        <taxon>Leucopsacidae</taxon>
        <taxon>Oopsacas</taxon>
    </lineage>
</organism>
<dbReference type="EMBL" id="JAKMXF010000365">
    <property type="protein sequence ID" value="KAI6645851.1"/>
    <property type="molecule type" value="Genomic_DNA"/>
</dbReference>
<dbReference type="SMART" id="SM00365">
    <property type="entry name" value="LRR_SD22"/>
    <property type="match status" value="3"/>
</dbReference>
<dbReference type="GO" id="GO:0036158">
    <property type="term" value="P:outer dynein arm assembly"/>
    <property type="evidence" value="ECO:0007669"/>
    <property type="project" value="TreeGrafter"/>
</dbReference>
<proteinExistence type="inferred from homology"/>
<evidence type="ECO:0000256" key="2">
    <source>
        <dbReference type="ARBA" id="ARBA00004496"/>
    </source>
</evidence>
<evidence type="ECO:0000256" key="4">
    <source>
        <dbReference type="ARBA" id="ARBA00022614"/>
    </source>
</evidence>
<reference evidence="11 12" key="1">
    <citation type="journal article" date="2023" name="BMC Biol.">
        <title>The compact genome of the sponge Oopsacas minuta (Hexactinellida) is lacking key metazoan core genes.</title>
        <authorList>
            <person name="Santini S."/>
            <person name="Schenkelaars Q."/>
            <person name="Jourda C."/>
            <person name="Duchesne M."/>
            <person name="Belahbib H."/>
            <person name="Rocher C."/>
            <person name="Selva M."/>
            <person name="Riesgo A."/>
            <person name="Vervoort M."/>
            <person name="Leys S.P."/>
            <person name="Kodjabachian L."/>
            <person name="Le Bivic A."/>
            <person name="Borchiellini C."/>
            <person name="Claverie J.M."/>
            <person name="Renard E."/>
        </authorList>
    </citation>
    <scope>NUCLEOTIDE SEQUENCE [LARGE SCALE GENOMIC DNA]</scope>
    <source>
        <strain evidence="11">SPO-2</strain>
    </source>
</reference>
<sequence length="436" mass="50818">MVFITEDLIRKRAEHNNCELATLEEVSLHQLDIERIEHLDKWCRDLKILYLQSNLIPRIENVSRLKQLEYLNLALNNIDIIENLEGCEFLSKLDLTLNFVGKLSSIESLSCNIHLKEVYLVGNPCAKYDNYRAFVAAVIPQLVTLDGIKIERSERLTACQNIDRIRKSIAEQERAYAKERELEREEEEEKWSKAENRNNETSESQEPDNGEFDPMNDPMKYTPESRVAVHKYLEEQRKPQIDASKSPQENSEDAPRRLEIEGRRLNINDGKYKFSLKDDPTGKYRVLELEAPKYMDTSLITCDVQPYYIHITLKGKILQLVFHESDAVHPDKSKAERCQTSGNLVVTMKRVNPTFTDEYFKEMELQNEKRAGKESREVGREYLEVDPKARHMPDLKCMTTDSRRRNERLFLDDAPLVRKGVAREDFVDDPDVPPLI</sequence>
<keyword evidence="12" id="KW-1185">Reference proteome</keyword>
<gene>
    <name evidence="11" type="ORF">LOD99_13110</name>
</gene>
<keyword evidence="4" id="KW-0433">Leucine-rich repeat</keyword>